<dbReference type="PANTHER" id="PTHR22842:SF3">
    <property type="entry name" value="WD REPEAT DOMAIN-CONTAINING PROTEIN 83"/>
    <property type="match status" value="1"/>
</dbReference>
<evidence type="ECO:0000256" key="1">
    <source>
        <dbReference type="ARBA" id="ARBA00004496"/>
    </source>
</evidence>
<sequence>MAAASQPASCLELEMTVAVEGKEGAVGLTAGAYAPQGRYLLAGDSAGEVHLCNLVDGLHVAALPHAAKAVKALALTADGARFAAGSGDKALAVWDIESGAPVRRWDRLPGVPAGVALNGPGSVLFAGSLSSVLVYDVRSGVRTPLQVLKGPTDRVVDIVFDESHAPDPLPAPVIRAASLDGSVCSWELRSGRLVVDELGEGGLASLDVSVDGQMLLVRTLSGHIGSYAAASGEAAMCYAERGMREDQLRTNAVLAGRGTTVVAGDADGGLRVRPRTTR</sequence>
<dbReference type="InterPro" id="IPR001680">
    <property type="entry name" value="WD40_rpt"/>
</dbReference>
<dbReference type="SUPFAM" id="SSF50998">
    <property type="entry name" value="Quinoprotein alcohol dehydrogenase-like"/>
    <property type="match status" value="1"/>
</dbReference>
<dbReference type="PANTHER" id="PTHR22842">
    <property type="entry name" value="WD40 REPEAT PROTEIN"/>
    <property type="match status" value="1"/>
</dbReference>
<dbReference type="InterPro" id="IPR015943">
    <property type="entry name" value="WD40/YVTN_repeat-like_dom_sf"/>
</dbReference>
<dbReference type="GO" id="GO:0000398">
    <property type="term" value="P:mRNA splicing, via spliceosome"/>
    <property type="evidence" value="ECO:0007669"/>
    <property type="project" value="TreeGrafter"/>
</dbReference>
<evidence type="ECO:0000313" key="6">
    <source>
        <dbReference type="Proteomes" id="UP000054408"/>
    </source>
</evidence>
<evidence type="ECO:0000313" key="5">
    <source>
        <dbReference type="EMBL" id="KNC46406.1"/>
    </source>
</evidence>
<dbReference type="AlphaFoldDB" id="A0A0L0D2J0"/>
<dbReference type="GO" id="GO:0005737">
    <property type="term" value="C:cytoplasm"/>
    <property type="evidence" value="ECO:0007669"/>
    <property type="project" value="UniProtKB-SubCell"/>
</dbReference>
<dbReference type="Gene3D" id="2.130.10.10">
    <property type="entry name" value="YVTN repeat-like/Quinoprotein amine dehydrogenase"/>
    <property type="match status" value="1"/>
</dbReference>
<dbReference type="GeneID" id="25562510"/>
<comment type="similarity">
    <text evidence="3">Belongs to the WD repeat MORG1 family.</text>
</comment>
<proteinExistence type="inferred from homology"/>
<dbReference type="GO" id="GO:0071013">
    <property type="term" value="C:catalytic step 2 spliceosome"/>
    <property type="evidence" value="ECO:0007669"/>
    <property type="project" value="TreeGrafter"/>
</dbReference>
<dbReference type="RefSeq" id="XP_013760699.1">
    <property type="nucleotide sequence ID" value="XM_013905245.1"/>
</dbReference>
<dbReference type="eggNOG" id="KOG0316">
    <property type="taxonomic scope" value="Eukaryota"/>
</dbReference>
<dbReference type="InterPro" id="IPR051980">
    <property type="entry name" value="WD_repeat_MORG1"/>
</dbReference>
<gene>
    <name evidence="5" type="ORF">AMSG_02860</name>
</gene>
<comment type="subcellular location">
    <subcellularLocation>
        <location evidence="1">Cytoplasm</location>
    </subcellularLocation>
</comment>
<dbReference type="PROSITE" id="PS50294">
    <property type="entry name" value="WD_REPEATS_REGION"/>
    <property type="match status" value="1"/>
</dbReference>
<dbReference type="OrthoDB" id="1068471at2759"/>
<dbReference type="EMBL" id="GL349442">
    <property type="protein sequence ID" value="KNC46406.1"/>
    <property type="molecule type" value="Genomic_DNA"/>
</dbReference>
<keyword evidence="6" id="KW-1185">Reference proteome</keyword>
<keyword evidence="2" id="KW-0963">Cytoplasm</keyword>
<accession>A0A0L0D2J0</accession>
<organism evidence="5 6">
    <name type="scientific">Thecamonas trahens ATCC 50062</name>
    <dbReference type="NCBI Taxonomy" id="461836"/>
    <lineage>
        <taxon>Eukaryota</taxon>
        <taxon>Apusozoa</taxon>
        <taxon>Apusomonadida</taxon>
        <taxon>Apusomonadidae</taxon>
        <taxon>Thecamonas</taxon>
    </lineage>
</organism>
<dbReference type="InterPro" id="IPR011047">
    <property type="entry name" value="Quinoprotein_ADH-like_sf"/>
</dbReference>
<keyword evidence="4" id="KW-0853">WD repeat</keyword>
<dbReference type="Pfam" id="PF00400">
    <property type="entry name" value="WD40"/>
    <property type="match status" value="1"/>
</dbReference>
<evidence type="ECO:0000256" key="2">
    <source>
        <dbReference type="ARBA" id="ARBA00022490"/>
    </source>
</evidence>
<protein>
    <submittedName>
        <fullName evidence="5">Wd-repeat protein</fullName>
    </submittedName>
</protein>
<dbReference type="SMART" id="SM00320">
    <property type="entry name" value="WD40"/>
    <property type="match status" value="4"/>
</dbReference>
<dbReference type="Proteomes" id="UP000054408">
    <property type="component" value="Unassembled WGS sequence"/>
</dbReference>
<dbReference type="OMA" id="AMCYAER"/>
<reference evidence="5 6" key="1">
    <citation type="submission" date="2010-05" db="EMBL/GenBank/DDBJ databases">
        <title>The Genome Sequence of Thecamonas trahens ATCC 50062.</title>
        <authorList>
            <consortium name="The Broad Institute Genome Sequencing Platform"/>
            <person name="Russ C."/>
            <person name="Cuomo C."/>
            <person name="Shea T."/>
            <person name="Young S.K."/>
            <person name="Zeng Q."/>
            <person name="Koehrsen M."/>
            <person name="Haas B."/>
            <person name="Borodovsky M."/>
            <person name="Guigo R."/>
            <person name="Alvarado L."/>
            <person name="Berlin A."/>
            <person name="Bochicchio J."/>
            <person name="Borenstein D."/>
            <person name="Chapman S."/>
            <person name="Chen Z."/>
            <person name="Freedman E."/>
            <person name="Gellesch M."/>
            <person name="Goldberg J."/>
            <person name="Griggs A."/>
            <person name="Gujja S."/>
            <person name="Heilman E."/>
            <person name="Heiman D."/>
            <person name="Hepburn T."/>
            <person name="Howarth C."/>
            <person name="Jen D."/>
            <person name="Larson L."/>
            <person name="Mehta T."/>
            <person name="Park D."/>
            <person name="Pearson M."/>
            <person name="Roberts A."/>
            <person name="Saif S."/>
            <person name="Shenoy N."/>
            <person name="Sisk P."/>
            <person name="Stolte C."/>
            <person name="Sykes S."/>
            <person name="Thomson T."/>
            <person name="Walk T."/>
            <person name="White J."/>
            <person name="Yandava C."/>
            <person name="Burger G."/>
            <person name="Gray M.W."/>
            <person name="Holland P.W.H."/>
            <person name="King N."/>
            <person name="Lang F.B.F."/>
            <person name="Roger A.J."/>
            <person name="Ruiz-Trillo I."/>
            <person name="Lander E."/>
            <person name="Nusbaum C."/>
        </authorList>
    </citation>
    <scope>NUCLEOTIDE SEQUENCE [LARGE SCALE GENOMIC DNA]</scope>
    <source>
        <strain evidence="5 6">ATCC 50062</strain>
    </source>
</reference>
<name>A0A0L0D2J0_THETB</name>
<evidence type="ECO:0000256" key="4">
    <source>
        <dbReference type="PROSITE-ProRule" id="PRU00221"/>
    </source>
</evidence>
<evidence type="ECO:0000256" key="3">
    <source>
        <dbReference type="ARBA" id="ARBA00038145"/>
    </source>
</evidence>
<dbReference type="PROSITE" id="PS50082">
    <property type="entry name" value="WD_REPEATS_2"/>
    <property type="match status" value="1"/>
</dbReference>
<feature type="repeat" description="WD" evidence="4">
    <location>
        <begin position="63"/>
        <end position="104"/>
    </location>
</feature>
<dbReference type="STRING" id="461836.A0A0L0D2J0"/>